<dbReference type="RefSeq" id="WP_182174559.1">
    <property type="nucleotide sequence ID" value="NZ_JACFXU010000017.1"/>
</dbReference>
<dbReference type="InterPro" id="IPR029052">
    <property type="entry name" value="Metallo-depent_PP-like"/>
</dbReference>
<organism evidence="10 11">
    <name type="scientific">Sediminihaliea albiluteola</name>
    <dbReference type="NCBI Taxonomy" id="2758564"/>
    <lineage>
        <taxon>Bacteria</taxon>
        <taxon>Pseudomonadati</taxon>
        <taxon>Pseudomonadota</taxon>
        <taxon>Gammaproteobacteria</taxon>
        <taxon>Cellvibrionales</taxon>
        <taxon>Halieaceae</taxon>
        <taxon>Sediminihaliea</taxon>
    </lineage>
</organism>
<dbReference type="Proteomes" id="UP000539350">
    <property type="component" value="Unassembled WGS sequence"/>
</dbReference>
<dbReference type="NCBIfam" id="TIGR00668">
    <property type="entry name" value="apaH"/>
    <property type="match status" value="1"/>
</dbReference>
<evidence type="ECO:0000256" key="5">
    <source>
        <dbReference type="ARBA" id="ARBA00031248"/>
    </source>
</evidence>
<evidence type="ECO:0000256" key="8">
    <source>
        <dbReference type="ARBA" id="ARBA00049417"/>
    </source>
</evidence>
<accession>A0A7W2TY12</accession>
<evidence type="ECO:0000256" key="7">
    <source>
        <dbReference type="ARBA" id="ARBA00033210"/>
    </source>
</evidence>
<sequence length="273" mass="30550">MATYAVGDIQGCLQPLKCLLKQVQFNPDKDKLWSVGDIVNRGPKCLKTLRFLYDMRDNLELVLGNHDLHLLAVSAGTRAPHHSDTLDKILAAPDRDIMLNWLLHRPLVHHENGFTMVHAGIPPQWSVEDALARSREVESVLQSPACTDFFRKMYGNEPAMWSDELSGMPRLRLITNYFTRMRFCSKNGELDLSSKGASPNSGKKVDAWFSHAKRKTANDRILFGHWAALEGKTDGPNAIGLDTGCVWDGALSLYCLETGVWTRCQCKNGRAAN</sequence>
<comment type="function">
    <text evidence="1">Hydrolyzes diadenosine 5',5'''-P1,P4-tetraphosphate to yield ADP.</text>
</comment>
<name>A0A7W2TY12_9GAMM</name>
<evidence type="ECO:0000256" key="1">
    <source>
        <dbReference type="ARBA" id="ARBA00003413"/>
    </source>
</evidence>
<dbReference type="NCBIfam" id="NF001204">
    <property type="entry name" value="PRK00166.1"/>
    <property type="match status" value="1"/>
</dbReference>
<evidence type="ECO:0000256" key="2">
    <source>
        <dbReference type="ARBA" id="ARBA00005419"/>
    </source>
</evidence>
<comment type="catalytic activity">
    <reaction evidence="8">
        <text>P(1),P(4)-bis(5'-adenosyl) tetraphosphate + H2O = 2 ADP + 2 H(+)</text>
        <dbReference type="Rhea" id="RHEA:24252"/>
        <dbReference type="ChEBI" id="CHEBI:15377"/>
        <dbReference type="ChEBI" id="CHEBI:15378"/>
        <dbReference type="ChEBI" id="CHEBI:58141"/>
        <dbReference type="ChEBI" id="CHEBI:456216"/>
        <dbReference type="EC" id="3.6.1.41"/>
    </reaction>
</comment>
<proteinExistence type="inferred from homology"/>
<evidence type="ECO:0000313" key="10">
    <source>
        <dbReference type="EMBL" id="MBA6414055.1"/>
    </source>
</evidence>
<protein>
    <recommendedName>
        <fullName evidence="3">bis(5'-nucleosyl)-tetraphosphatase (symmetrical)</fullName>
        <ecNumber evidence="3">3.6.1.41</ecNumber>
    </recommendedName>
    <alternativeName>
        <fullName evidence="6">Ap4A hydrolase</fullName>
    </alternativeName>
    <alternativeName>
        <fullName evidence="5">Diadenosine 5',5'''-P1,P4-tetraphosphate pyrophosphohydrolase</fullName>
    </alternativeName>
    <alternativeName>
        <fullName evidence="7">Diadenosine tetraphosphatase</fullName>
    </alternativeName>
</protein>
<dbReference type="Pfam" id="PF00149">
    <property type="entry name" value="Metallophos"/>
    <property type="match status" value="1"/>
</dbReference>
<keyword evidence="11" id="KW-1185">Reference proteome</keyword>
<reference evidence="10 11" key="1">
    <citation type="submission" date="2020-07" db="EMBL/GenBank/DDBJ databases">
        <title>Halieaceae bacterium, F7430, whole genome shotgun sequencing project.</title>
        <authorList>
            <person name="Jiang S."/>
            <person name="Liu Z.W."/>
            <person name="Du Z.J."/>
        </authorList>
    </citation>
    <scope>NUCLEOTIDE SEQUENCE [LARGE SCALE GENOMIC DNA]</scope>
    <source>
        <strain evidence="10 11">F7430</strain>
    </source>
</reference>
<evidence type="ECO:0000313" key="11">
    <source>
        <dbReference type="Proteomes" id="UP000539350"/>
    </source>
</evidence>
<dbReference type="EMBL" id="JACFXU010000017">
    <property type="protein sequence ID" value="MBA6414055.1"/>
    <property type="molecule type" value="Genomic_DNA"/>
</dbReference>
<dbReference type="SUPFAM" id="SSF56300">
    <property type="entry name" value="Metallo-dependent phosphatases"/>
    <property type="match status" value="1"/>
</dbReference>
<dbReference type="EC" id="3.6.1.41" evidence="3"/>
<dbReference type="GO" id="GO:0008803">
    <property type="term" value="F:bis(5'-nucleosyl)-tetraphosphatase (symmetrical) activity"/>
    <property type="evidence" value="ECO:0007669"/>
    <property type="project" value="UniProtKB-EC"/>
</dbReference>
<keyword evidence="4 10" id="KW-0378">Hydrolase</keyword>
<feature type="domain" description="Calcineurin-like phosphoesterase" evidence="9">
    <location>
        <begin position="4"/>
        <end position="140"/>
    </location>
</feature>
<comment type="caution">
    <text evidence="10">The sequence shown here is derived from an EMBL/GenBank/DDBJ whole genome shotgun (WGS) entry which is preliminary data.</text>
</comment>
<dbReference type="InterPro" id="IPR004843">
    <property type="entry name" value="Calcineurin-like_PHP"/>
</dbReference>
<gene>
    <name evidence="10" type="ORF">H2508_13130</name>
</gene>
<dbReference type="InterPro" id="IPR004617">
    <property type="entry name" value="ApaH"/>
</dbReference>
<dbReference type="PANTHER" id="PTHR40942">
    <property type="match status" value="1"/>
</dbReference>
<dbReference type="CDD" id="cd07422">
    <property type="entry name" value="MPP_ApaH"/>
    <property type="match status" value="1"/>
</dbReference>
<evidence type="ECO:0000259" key="9">
    <source>
        <dbReference type="Pfam" id="PF00149"/>
    </source>
</evidence>
<evidence type="ECO:0000256" key="6">
    <source>
        <dbReference type="ARBA" id="ARBA00032248"/>
    </source>
</evidence>
<dbReference type="PANTHER" id="PTHR40942:SF4">
    <property type="entry name" value="CYTOCHROME C5"/>
    <property type="match status" value="1"/>
</dbReference>
<dbReference type="Gene3D" id="3.60.21.10">
    <property type="match status" value="1"/>
</dbReference>
<evidence type="ECO:0000256" key="3">
    <source>
        <dbReference type="ARBA" id="ARBA00012506"/>
    </source>
</evidence>
<evidence type="ECO:0000256" key="4">
    <source>
        <dbReference type="ARBA" id="ARBA00022801"/>
    </source>
</evidence>
<dbReference type="PIRSF" id="PIRSF000903">
    <property type="entry name" value="B5n-ttraPtase_sm"/>
    <property type="match status" value="1"/>
</dbReference>
<dbReference type="AlphaFoldDB" id="A0A7W2TY12"/>
<comment type="similarity">
    <text evidence="2">Belongs to the Ap4A hydrolase family.</text>
</comment>